<dbReference type="EMBL" id="JBGNUJ010000001">
    <property type="protein sequence ID" value="KAL3965725.1"/>
    <property type="molecule type" value="Genomic_DNA"/>
</dbReference>
<evidence type="ECO:0000313" key="1">
    <source>
        <dbReference type="EMBL" id="KAL3965725.1"/>
    </source>
</evidence>
<evidence type="ECO:0000313" key="2">
    <source>
        <dbReference type="Proteomes" id="UP001638806"/>
    </source>
</evidence>
<name>A0ACC4EAQ2_PURLI</name>
<gene>
    <name evidence="1" type="ORF">ACCO45_000033</name>
</gene>
<sequence length="752" mass="83744">MHSLQDDSPARLTSAPDGTEPQAAETTPASAFLEEEHEGPESLPHNDNNSYALGKIGGHNAVIAVLPKSEYGTTVAATVARDMVHSFPNHDIRLGDIVVGSRSGDKGGVYQYDYGKAIQEQSFVTTGHLNQAPQSTLTAVSALEASEVCGNDPEHLVARPERDEDDDDPAVHYGLIASANTLMKDATVRDKLAAEKDVLCFEMEAAGLMNHFPCLVIRGICDYSDSHKNEEWQGYAAMTAAAYAKDLLCHILPSKIEAEKKIGDILSGLREVAQKQLDVERAQLQVQEDFANERISDKEAECHQAFRLTANGSDSTWLEQDFGPLLVSADPGCGKSVLAKYLIDKYLPRSASICYFFFKDNDQNTVRQALCALLHQRRERLDQLYRIALGVLRSAIKDPEAGPVIIVLDALDESDERELADLVTEIDRQSSSRQTGYGNVKYLLTCRPYDQIVSKFWRLLKRFPNIHVPGEQESETISQEVNRVITHRVNQLSEQKRLSTQIKMHVEKRLKEVTNRPSDGSESFKHYLGGESTANGVGNERRRQYRPHSRAIDLEDEKHFQSRLRSWCGLFVSIHRGKIYFLHQTAREFLVADMVSPTAAPSGPLWHQSISIHQAHTVLAEVCVTYLNFNSDVSCQGSANGEGRQQCFLDYSAKSWGDHVRLAGVKDDHAILPFVLTICNPGSKSYSAWFGIFWKSTGMLTTYNFTDLMVASYFGHEAVVKVLVEKGAAVDAKDKFGRTPLWWAAKNGTRPR</sequence>
<protein>
    <submittedName>
        <fullName evidence="1">Uncharacterized protein</fullName>
    </submittedName>
</protein>
<organism evidence="1 2">
    <name type="scientific">Purpureocillium lilacinum</name>
    <name type="common">Paecilomyces lilacinus</name>
    <dbReference type="NCBI Taxonomy" id="33203"/>
    <lineage>
        <taxon>Eukaryota</taxon>
        <taxon>Fungi</taxon>
        <taxon>Dikarya</taxon>
        <taxon>Ascomycota</taxon>
        <taxon>Pezizomycotina</taxon>
        <taxon>Sordariomycetes</taxon>
        <taxon>Hypocreomycetidae</taxon>
        <taxon>Hypocreales</taxon>
        <taxon>Ophiocordycipitaceae</taxon>
        <taxon>Purpureocillium</taxon>
    </lineage>
</organism>
<comment type="caution">
    <text evidence="1">The sequence shown here is derived from an EMBL/GenBank/DDBJ whole genome shotgun (WGS) entry which is preliminary data.</text>
</comment>
<reference evidence="1" key="1">
    <citation type="submission" date="2024-12" db="EMBL/GenBank/DDBJ databases">
        <title>Comparative genomics and development of molecular markers within Purpureocillium lilacinum and among Purpureocillium species.</title>
        <authorList>
            <person name="Yeh Z.-Y."/>
            <person name="Ni N.-T."/>
            <person name="Lo P.-H."/>
            <person name="Mushyakhwo K."/>
            <person name="Lin C.-F."/>
            <person name="Nai Y.-S."/>
        </authorList>
    </citation>
    <scope>NUCLEOTIDE SEQUENCE</scope>
    <source>
        <strain evidence="1">NCHU-NPUST-175</strain>
    </source>
</reference>
<accession>A0ACC4EAQ2</accession>
<dbReference type="Proteomes" id="UP001638806">
    <property type="component" value="Unassembled WGS sequence"/>
</dbReference>
<keyword evidence="2" id="KW-1185">Reference proteome</keyword>
<proteinExistence type="predicted"/>